<dbReference type="EMBL" id="JACCBH010000001">
    <property type="protein sequence ID" value="NYD55712.1"/>
    <property type="molecule type" value="Genomic_DNA"/>
</dbReference>
<evidence type="ECO:0000313" key="1">
    <source>
        <dbReference type="EMBL" id="NYD55712.1"/>
    </source>
</evidence>
<reference evidence="1 2" key="1">
    <citation type="submission" date="2020-07" db="EMBL/GenBank/DDBJ databases">
        <title>Sequencing the genomes of 1000 actinobacteria strains.</title>
        <authorList>
            <person name="Klenk H.-P."/>
        </authorList>
    </citation>
    <scope>NUCLEOTIDE SEQUENCE [LARGE SCALE GENOMIC DNA]</scope>
    <source>
        <strain evidence="1 2">DSM 22185</strain>
    </source>
</reference>
<dbReference type="AlphaFoldDB" id="A0A7Y9EXG5"/>
<name>A0A7Y9EXG5_9MICO</name>
<gene>
    <name evidence="1" type="ORF">BKA02_002767</name>
</gene>
<evidence type="ECO:0000313" key="2">
    <source>
        <dbReference type="Proteomes" id="UP000552045"/>
    </source>
</evidence>
<comment type="caution">
    <text evidence="1">The sequence shown here is derived from an EMBL/GenBank/DDBJ whole genome shotgun (WGS) entry which is preliminary data.</text>
</comment>
<dbReference type="RefSeq" id="WP_179434976.1">
    <property type="nucleotide sequence ID" value="NZ_BAABLC010000004.1"/>
</dbReference>
<dbReference type="Proteomes" id="UP000552045">
    <property type="component" value="Unassembled WGS sequence"/>
</dbReference>
<proteinExistence type="predicted"/>
<organism evidence="1 2">
    <name type="scientific">Microbacterium pseudoresistens</name>
    <dbReference type="NCBI Taxonomy" id="640634"/>
    <lineage>
        <taxon>Bacteria</taxon>
        <taxon>Bacillati</taxon>
        <taxon>Actinomycetota</taxon>
        <taxon>Actinomycetes</taxon>
        <taxon>Micrococcales</taxon>
        <taxon>Microbacteriaceae</taxon>
        <taxon>Microbacterium</taxon>
    </lineage>
</organism>
<keyword evidence="2" id="KW-1185">Reference proteome</keyword>
<protein>
    <submittedName>
        <fullName evidence="1">Uncharacterized protein</fullName>
    </submittedName>
</protein>
<accession>A0A7Y9EXG5</accession>
<sequence length="72" mass="8071">MGAPRGFSYTERGSEIVITHHGVKAAVLRGRRAEEFLADVESGDPQLLMARLTGDYRHGNERTAKRHPRNAR</sequence>